<name>A0AA91DN94_VARPD</name>
<organism evidence="1 2">
    <name type="scientific">Variovorax paradoxus</name>
    <dbReference type="NCBI Taxonomy" id="34073"/>
    <lineage>
        <taxon>Bacteria</taxon>
        <taxon>Pseudomonadati</taxon>
        <taxon>Pseudomonadota</taxon>
        <taxon>Betaproteobacteria</taxon>
        <taxon>Burkholderiales</taxon>
        <taxon>Comamonadaceae</taxon>
        <taxon>Variovorax</taxon>
    </lineage>
</organism>
<sequence length="91" mass="10189">MLHATFDAQGVLQWPRDAQNFVACGPGRYDRELVAQFTLVSLEGRVSGQQMLMDKPVPVMEIDALYRHSDCVQGSEKSPECYAGYLRPQSP</sequence>
<comment type="caution">
    <text evidence="1">The sequence shown here is derived from an EMBL/GenBank/DDBJ whole genome shotgun (WGS) entry which is preliminary data.</text>
</comment>
<protein>
    <submittedName>
        <fullName evidence="1">Uncharacterized protein</fullName>
    </submittedName>
</protein>
<dbReference type="Proteomes" id="UP000077852">
    <property type="component" value="Unassembled WGS sequence"/>
</dbReference>
<dbReference type="AlphaFoldDB" id="A0AA91DN94"/>
<reference evidence="1 2" key="1">
    <citation type="submission" date="2016-03" db="EMBL/GenBank/DDBJ databases">
        <title>Genome sequence of Variovorax paradoxus KB5.</title>
        <authorList>
            <person name="Jeong H."/>
            <person name="Hong C.E."/>
            <person name="Jo S.H."/>
            <person name="Park J.M."/>
        </authorList>
    </citation>
    <scope>NUCLEOTIDE SEQUENCE [LARGE SCALE GENOMIC DNA]</scope>
    <source>
        <strain evidence="1 2">KB5</strain>
    </source>
</reference>
<dbReference type="EMBL" id="LVHG01000056">
    <property type="protein sequence ID" value="OAK61551.1"/>
    <property type="molecule type" value="Genomic_DNA"/>
</dbReference>
<proteinExistence type="predicted"/>
<accession>A0AA91DN94</accession>
<evidence type="ECO:0000313" key="2">
    <source>
        <dbReference type="Proteomes" id="UP000077852"/>
    </source>
</evidence>
<gene>
    <name evidence="1" type="ORF">A3K87_21660</name>
</gene>
<evidence type="ECO:0000313" key="1">
    <source>
        <dbReference type="EMBL" id="OAK61551.1"/>
    </source>
</evidence>